<evidence type="ECO:0000313" key="5">
    <source>
        <dbReference type="Proteomes" id="UP000553957"/>
    </source>
</evidence>
<dbReference type="RefSeq" id="WP_171677998.1">
    <property type="nucleotide sequence ID" value="NZ_BAAAGT010000008.1"/>
</dbReference>
<dbReference type="Proteomes" id="UP000553957">
    <property type="component" value="Unassembled WGS sequence"/>
</dbReference>
<feature type="region of interest" description="Disordered" evidence="1">
    <location>
        <begin position="398"/>
        <end position="418"/>
    </location>
</feature>
<dbReference type="EMBL" id="JACHKF010000001">
    <property type="protein sequence ID" value="MBB6567038.1"/>
    <property type="molecule type" value="Genomic_DNA"/>
</dbReference>
<evidence type="ECO:0000256" key="1">
    <source>
        <dbReference type="SAM" id="MobiDB-lite"/>
    </source>
</evidence>
<keyword evidence="4" id="KW-1185">Reference proteome</keyword>
<sequence>MVSGPFDTGPSKPRGPFARFYTLPLAHERVWELLRHMQVSMRIVGTDLGAGHPNRTMMQQPRVDLHRSGVLTVAPGSLATPLYGEQEHRTLKELVAPNAAQRVGRRLRGPDVPSADQRDARRGALVGSLRAVADLAESAAYDNPFRPKHGVLSAKHGWTRDRQLAYSGMRTTLKSMEETIAESAAGVQPQYGGLQEAVAGAWTAAHYDKVLADLESRGHLPPGSTQDYALGWEAADPQQRRQILAQVHRNAPAGYAFAEAIAERTGMSAEQALHRMNNAPLQWTPDVAAGLLMSGSPQMRELAEQDPSEYAVAEGEVAELVRGEFENLSHVKNTGLTKIGGVDPVAQSANGGRRTATAALELIAQQEQGLEQPVKSADVAFDPRFGIAPPVGGIAPAAPPAVTAKTTSQTRDPGLGVG</sequence>
<name>A0A7Y4L5K3_9ACTN</name>
<dbReference type="AlphaFoldDB" id="A0A7Y4L5K3"/>
<dbReference type="EMBL" id="JABJRC010000009">
    <property type="protein sequence ID" value="NOL44759.1"/>
    <property type="molecule type" value="Genomic_DNA"/>
</dbReference>
<protein>
    <submittedName>
        <fullName evidence="3">Uncharacterized protein</fullName>
    </submittedName>
</protein>
<accession>A0A7Y4L5K3</accession>
<gene>
    <name evidence="2" type="ORF">HNR71_002675</name>
    <name evidence="3" type="ORF">HPO96_31365</name>
</gene>
<comment type="caution">
    <text evidence="3">The sequence shown here is derived from an EMBL/GenBank/DDBJ whole genome shotgun (WGS) entry which is preliminary data.</text>
</comment>
<reference evidence="3 4" key="1">
    <citation type="submission" date="2020-05" db="EMBL/GenBank/DDBJ databases">
        <title>Genome sequence of Kribbella sandramycini ATCC 39419.</title>
        <authorList>
            <person name="Maclea K.S."/>
            <person name="Fair J.L."/>
        </authorList>
    </citation>
    <scope>NUCLEOTIDE SEQUENCE [LARGE SCALE GENOMIC DNA]</scope>
    <source>
        <strain evidence="3 4">ATCC 39419</strain>
    </source>
</reference>
<organism evidence="3 4">
    <name type="scientific">Kribbella sandramycini</name>
    <dbReference type="NCBI Taxonomy" id="60450"/>
    <lineage>
        <taxon>Bacteria</taxon>
        <taxon>Bacillati</taxon>
        <taxon>Actinomycetota</taxon>
        <taxon>Actinomycetes</taxon>
        <taxon>Propionibacteriales</taxon>
        <taxon>Kribbellaceae</taxon>
        <taxon>Kribbella</taxon>
    </lineage>
</organism>
<dbReference type="Proteomes" id="UP000534306">
    <property type="component" value="Unassembled WGS sequence"/>
</dbReference>
<proteinExistence type="predicted"/>
<evidence type="ECO:0000313" key="2">
    <source>
        <dbReference type="EMBL" id="MBB6567038.1"/>
    </source>
</evidence>
<evidence type="ECO:0000313" key="3">
    <source>
        <dbReference type="EMBL" id="NOL44759.1"/>
    </source>
</evidence>
<reference evidence="2 5" key="2">
    <citation type="submission" date="2020-08" db="EMBL/GenBank/DDBJ databases">
        <title>Sequencing the genomes of 1000 actinobacteria strains.</title>
        <authorList>
            <person name="Klenk H.-P."/>
        </authorList>
    </citation>
    <scope>NUCLEOTIDE SEQUENCE [LARGE SCALE GENOMIC DNA]</scope>
    <source>
        <strain evidence="2 5">DSM 15626</strain>
    </source>
</reference>
<evidence type="ECO:0000313" key="4">
    <source>
        <dbReference type="Proteomes" id="UP000534306"/>
    </source>
</evidence>